<feature type="non-terminal residue" evidence="1">
    <location>
        <position position="162"/>
    </location>
</feature>
<dbReference type="Proteomes" id="UP000789525">
    <property type="component" value="Unassembled WGS sequence"/>
</dbReference>
<organism evidence="1 2">
    <name type="scientific">Acaulospora colombiana</name>
    <dbReference type="NCBI Taxonomy" id="27376"/>
    <lineage>
        <taxon>Eukaryota</taxon>
        <taxon>Fungi</taxon>
        <taxon>Fungi incertae sedis</taxon>
        <taxon>Mucoromycota</taxon>
        <taxon>Glomeromycotina</taxon>
        <taxon>Glomeromycetes</taxon>
        <taxon>Diversisporales</taxon>
        <taxon>Acaulosporaceae</taxon>
        <taxon>Acaulospora</taxon>
    </lineage>
</organism>
<evidence type="ECO:0000313" key="1">
    <source>
        <dbReference type="EMBL" id="CAG8677584.1"/>
    </source>
</evidence>
<proteinExistence type="predicted"/>
<reference evidence="1" key="1">
    <citation type="submission" date="2021-06" db="EMBL/GenBank/DDBJ databases">
        <authorList>
            <person name="Kallberg Y."/>
            <person name="Tangrot J."/>
            <person name="Rosling A."/>
        </authorList>
    </citation>
    <scope>NUCLEOTIDE SEQUENCE</scope>
    <source>
        <strain evidence="1">CL356</strain>
    </source>
</reference>
<sequence length="162" mass="17538">MLFNPGVGSGSGAGSSSHTRPHLPTPRKTYDGATIFATAATSDRCASPPPAVRHFTAPPGTLIHTHSSPNINQKHSPPTDWLYEESSSPSPTSYSSGCNSSHPPGTPSSSFNIESASEFCRQQQGYVSFGDIQGLGRPAGEEEEERLERERIELEMRRKKRL</sequence>
<protein>
    <submittedName>
        <fullName evidence="1">16101_t:CDS:1</fullName>
    </submittedName>
</protein>
<dbReference type="EMBL" id="CAJVPT010025983">
    <property type="protein sequence ID" value="CAG8677584.1"/>
    <property type="molecule type" value="Genomic_DNA"/>
</dbReference>
<keyword evidence="2" id="KW-1185">Reference proteome</keyword>
<gene>
    <name evidence="1" type="ORF">ACOLOM_LOCUS9206</name>
</gene>
<accession>A0ACA9NVQ4</accession>
<name>A0ACA9NVQ4_9GLOM</name>
<comment type="caution">
    <text evidence="1">The sequence shown here is derived from an EMBL/GenBank/DDBJ whole genome shotgun (WGS) entry which is preliminary data.</text>
</comment>
<evidence type="ECO:0000313" key="2">
    <source>
        <dbReference type="Proteomes" id="UP000789525"/>
    </source>
</evidence>